<organism evidence="3 4">
    <name type="scientific">Prosthecobacter vanneervenii</name>
    <dbReference type="NCBI Taxonomy" id="48466"/>
    <lineage>
        <taxon>Bacteria</taxon>
        <taxon>Pseudomonadati</taxon>
        <taxon>Verrucomicrobiota</taxon>
        <taxon>Verrucomicrobiia</taxon>
        <taxon>Verrucomicrobiales</taxon>
        <taxon>Verrucomicrobiaceae</taxon>
        <taxon>Prosthecobacter</taxon>
    </lineage>
</organism>
<evidence type="ECO:0000313" key="3">
    <source>
        <dbReference type="EMBL" id="MBB5033974.1"/>
    </source>
</evidence>
<dbReference type="PANTHER" id="PTHR30619:SF1">
    <property type="entry name" value="RECOMBINATION PROTEIN 2"/>
    <property type="match status" value="1"/>
</dbReference>
<dbReference type="Pfam" id="PF00753">
    <property type="entry name" value="Lactamase_B"/>
    <property type="match status" value="1"/>
</dbReference>
<dbReference type="Gene3D" id="3.60.15.10">
    <property type="entry name" value="Ribonuclease Z/Hydroxyacylglutathione hydrolase-like"/>
    <property type="match status" value="1"/>
</dbReference>
<reference evidence="3 4" key="1">
    <citation type="submission" date="2020-08" db="EMBL/GenBank/DDBJ databases">
        <title>Genomic Encyclopedia of Type Strains, Phase IV (KMG-IV): sequencing the most valuable type-strain genomes for metagenomic binning, comparative biology and taxonomic classification.</title>
        <authorList>
            <person name="Goeker M."/>
        </authorList>
    </citation>
    <scope>NUCLEOTIDE SEQUENCE [LARGE SCALE GENOMIC DNA]</scope>
    <source>
        <strain evidence="3 4">DSM 12252</strain>
    </source>
</reference>
<feature type="signal peptide" evidence="1">
    <location>
        <begin position="1"/>
        <end position="17"/>
    </location>
</feature>
<dbReference type="RefSeq" id="WP_184341323.1">
    <property type="nucleotide sequence ID" value="NZ_JACHIG010000008.1"/>
</dbReference>
<accession>A0A7W7YD55</accession>
<dbReference type="Proteomes" id="UP000590740">
    <property type="component" value="Unassembled WGS sequence"/>
</dbReference>
<dbReference type="InterPro" id="IPR035681">
    <property type="entry name" value="ComA-like_MBL"/>
</dbReference>
<feature type="chain" id="PRO_5031540227" evidence="1">
    <location>
        <begin position="18"/>
        <end position="298"/>
    </location>
</feature>
<gene>
    <name evidence="3" type="ORF">HNQ65_003565</name>
</gene>
<evidence type="ECO:0000313" key="4">
    <source>
        <dbReference type="Proteomes" id="UP000590740"/>
    </source>
</evidence>
<comment type="caution">
    <text evidence="3">The sequence shown here is derived from an EMBL/GenBank/DDBJ whole genome shotgun (WGS) entry which is preliminary data.</text>
</comment>
<dbReference type="CDD" id="cd07731">
    <property type="entry name" value="ComA-like_MBL-fold"/>
    <property type="match status" value="1"/>
</dbReference>
<evidence type="ECO:0000259" key="2">
    <source>
        <dbReference type="SMART" id="SM00849"/>
    </source>
</evidence>
<feature type="domain" description="Metallo-beta-lactamase" evidence="2">
    <location>
        <begin position="32"/>
        <end position="223"/>
    </location>
</feature>
<protein>
    <submittedName>
        <fullName evidence="3">Competence protein ComEC</fullName>
    </submittedName>
</protein>
<dbReference type="PANTHER" id="PTHR30619">
    <property type="entry name" value="DNA INTERNALIZATION/COMPETENCE PROTEIN COMEC/REC2"/>
    <property type="match status" value="1"/>
</dbReference>
<dbReference type="SMART" id="SM00849">
    <property type="entry name" value="Lactamase_B"/>
    <property type="match status" value="1"/>
</dbReference>
<proteinExistence type="predicted"/>
<dbReference type="InterPro" id="IPR001279">
    <property type="entry name" value="Metallo-B-lactamas"/>
</dbReference>
<keyword evidence="4" id="KW-1185">Reference proteome</keyword>
<evidence type="ECO:0000256" key="1">
    <source>
        <dbReference type="SAM" id="SignalP"/>
    </source>
</evidence>
<dbReference type="SUPFAM" id="SSF56281">
    <property type="entry name" value="Metallo-hydrolase/oxidoreductase"/>
    <property type="match status" value="1"/>
</dbReference>
<dbReference type="InterPro" id="IPR036866">
    <property type="entry name" value="RibonucZ/Hydroxyglut_hydro"/>
</dbReference>
<keyword evidence="1" id="KW-0732">Signal</keyword>
<name>A0A7W7YD55_9BACT</name>
<sequence length="298" mass="32847">MKLFTFLWLLFATWAQAADGKLIITYLNMPKHGLAVVVQTPGGRTWMIDTGPQSEPYDAGRDTIEPFLKARGITQLDGIAISHPHGDHYGGAMWLLDHLPVKTFVDTGYSARGFTLAYNRVRQHAQERGAIYIAATEGDKLDFDPDLTVEVLSPPKTMHNVDTDPAKITEHGLLNTNSLFLRMQHGQNVLFFPGDAYGTGQRYVLEKNPAERLKAAVVTAPHHGFNTHPEFAAATNPKYAIASCLDFYAGSEVPSPGEKLTKQFEPLGTQVFVTAWHGNIEITSDGKDVTAKTERKGK</sequence>
<dbReference type="AlphaFoldDB" id="A0A7W7YD55"/>
<dbReference type="InterPro" id="IPR052159">
    <property type="entry name" value="Competence_DNA_uptake"/>
</dbReference>
<dbReference type="EMBL" id="JACHIG010000008">
    <property type="protein sequence ID" value="MBB5033974.1"/>
    <property type="molecule type" value="Genomic_DNA"/>
</dbReference>